<proteinExistence type="predicted"/>
<name>A0ABY6Q165_9ACTN</name>
<keyword evidence="3" id="KW-1185">Reference proteome</keyword>
<feature type="region of interest" description="Disordered" evidence="1">
    <location>
        <begin position="1"/>
        <end position="46"/>
    </location>
</feature>
<dbReference type="RefSeq" id="WP_265546389.1">
    <property type="nucleotide sequence ID" value="NZ_CP098740.1"/>
</dbReference>
<evidence type="ECO:0000313" key="3">
    <source>
        <dbReference type="Proteomes" id="UP001164963"/>
    </source>
</evidence>
<dbReference type="EMBL" id="CP098740">
    <property type="protein sequence ID" value="UZK57908.1"/>
    <property type="molecule type" value="Genomic_DNA"/>
</dbReference>
<gene>
    <name evidence="2" type="ORF">NEH16_30850</name>
</gene>
<accession>A0ABY6Q165</accession>
<protein>
    <submittedName>
        <fullName evidence="2">Uncharacterized protein</fullName>
    </submittedName>
</protein>
<sequence length="308" mass="33209">MDTDRGREQQPHEGGDDRHEGGNDRPYLYIHSYPPPDLPDVGEDHGERPVPNGVCWYLCSGIQPLTAFQPGQDLTAQVAIGNWQGGNSPSMAYVGLWWSKPVSGPVIPDPAKFMGFSPVAVPPHGGRAETTPLTARIPASSGNHICLLAKVWHPLDNVAAGGLADPVNDRHWAQHNLAVLPAAPAAPEPFAFLATNPTDDEATYQIGVRPMPPELWGNIPNDERLRPVTASAWLSLKDTTTGEEAQGQNELTHTLTLGPMEQRAMELLLVVTDEVGSEAFAPFQIAQYRDERPVGGIAVIVRGQAGLL</sequence>
<evidence type="ECO:0000256" key="1">
    <source>
        <dbReference type="SAM" id="MobiDB-lite"/>
    </source>
</evidence>
<evidence type="ECO:0000313" key="2">
    <source>
        <dbReference type="EMBL" id="UZK57908.1"/>
    </source>
</evidence>
<dbReference type="Proteomes" id="UP001164963">
    <property type="component" value="Chromosome"/>
</dbReference>
<reference evidence="2" key="1">
    <citation type="journal article" date="2022" name="Front. Microbiol.">
        <title>Mirubactin C rescues the lethal effect of cell wall biosynthesis mutations in Bacillus subtilis.</title>
        <authorList>
            <person name="Kepplinger B."/>
            <person name="Wen X."/>
            <person name="Tyler A.R."/>
            <person name="Kim B.Y."/>
            <person name="Brown J."/>
            <person name="Banks P."/>
            <person name="Dashti Y."/>
            <person name="Mackenzie E.S."/>
            <person name="Wills C."/>
            <person name="Kawai Y."/>
            <person name="Waldron K.J."/>
            <person name="Allenby N.E.E."/>
            <person name="Wu L.J."/>
            <person name="Hall M.J."/>
            <person name="Errington J."/>
        </authorList>
    </citation>
    <scope>NUCLEOTIDE SEQUENCE</scope>
    <source>
        <strain evidence="2">MDA8-470</strain>
    </source>
</reference>
<feature type="compositionally biased region" description="Basic and acidic residues" evidence="1">
    <location>
        <begin position="1"/>
        <end position="23"/>
    </location>
</feature>
<organism evidence="2 3">
    <name type="scientific">Streptomyces drozdowiczii</name>
    <dbReference type="NCBI Taxonomy" id="202862"/>
    <lineage>
        <taxon>Bacteria</taxon>
        <taxon>Bacillati</taxon>
        <taxon>Actinomycetota</taxon>
        <taxon>Actinomycetes</taxon>
        <taxon>Kitasatosporales</taxon>
        <taxon>Streptomycetaceae</taxon>
        <taxon>Streptomyces</taxon>
    </lineage>
</organism>